<dbReference type="PANTHER" id="PTHR38585:SF1">
    <property type="entry name" value="TRANSMEMBRANE PROTEIN"/>
    <property type="match status" value="1"/>
</dbReference>
<evidence type="ECO:0000313" key="1">
    <source>
        <dbReference type="EMBL" id="CAG9292926.1"/>
    </source>
</evidence>
<dbReference type="Proteomes" id="UP000836788">
    <property type="component" value="Chromosome 7"/>
</dbReference>
<dbReference type="AlphaFoldDB" id="A0A8J9SHK5"/>
<accession>A0A8J9SHK5</accession>
<protein>
    <submittedName>
        <fullName evidence="1">Uncharacterized protein</fullName>
    </submittedName>
</protein>
<proteinExistence type="predicted"/>
<dbReference type="EMBL" id="OU594948">
    <property type="protein sequence ID" value="CAG9292926.1"/>
    <property type="molecule type" value="Genomic_DNA"/>
</dbReference>
<organism evidence="1">
    <name type="scientific">Phaeodactylum tricornutum</name>
    <name type="common">Diatom</name>
    <dbReference type="NCBI Taxonomy" id="2850"/>
    <lineage>
        <taxon>Eukaryota</taxon>
        <taxon>Sar</taxon>
        <taxon>Stramenopiles</taxon>
        <taxon>Ochrophyta</taxon>
        <taxon>Bacillariophyta</taxon>
        <taxon>Bacillariophyceae</taxon>
        <taxon>Bacillariophycidae</taxon>
        <taxon>Naviculales</taxon>
        <taxon>Phaeodactylaceae</taxon>
        <taxon>Phaeodactylum</taxon>
    </lineage>
</organism>
<gene>
    <name evidence="1" type="ORF">PTTT1_LOCUS49910</name>
</gene>
<dbReference type="PANTHER" id="PTHR38585">
    <property type="entry name" value="TRANSMEMBRANE PROTEIN"/>
    <property type="match status" value="1"/>
</dbReference>
<reference evidence="1" key="1">
    <citation type="submission" date="2022-02" db="EMBL/GenBank/DDBJ databases">
        <authorList>
            <person name="Giguere J D."/>
        </authorList>
    </citation>
    <scope>NUCLEOTIDE SEQUENCE</scope>
    <source>
        <strain evidence="1">CCAP 1055/1</strain>
    </source>
</reference>
<sequence length="384" mass="42350">MIALEEARNLALTVWQQQQPPPEVWSVVSGVAAFSTTLAASTWCQQRILRMSTGTLAPFPSLVGFATVCVASVVSHRVSLSTLQVVRSGDTTPWRFWEQSFQRGNSFGNNSNSNPHASFSYADKHLELPVGRVSWHTLRICCIGVVAFKVLLGGRFWAIAPSSYTHLGSFARTSSWMNGSIPATARYASSAERLWVERMGRRIGCHTCGSRMAHSRAAVKFVGDHMPPKAVANQQNARWIRRLLGNPVQFRFFPQCVPCSSKQGTILGKATSDLRAAIASPASLFTRRSSKLPNLARAGGGVQAYNHGLRPRLHHLAGGVVGGVAVLGANEADLMDENRYRYAQWQHDLHEALLQETPQQWLEGFRRGLMAVRKKVWPNDDSSC</sequence>
<name>A0A8J9SHK5_PHATR</name>